<dbReference type="STRING" id="3847.A0A0R0HDM9"/>
<dbReference type="PROSITE" id="PS51450">
    <property type="entry name" value="LRR"/>
    <property type="match status" value="1"/>
</dbReference>
<dbReference type="Pfam" id="PF23282">
    <property type="entry name" value="WHD_ROQ1"/>
    <property type="match status" value="1"/>
</dbReference>
<dbReference type="Gene3D" id="3.80.10.10">
    <property type="entry name" value="Ribonuclease Inhibitor"/>
    <property type="match status" value="2"/>
</dbReference>
<sequence length="902" mass="103799">MASNTIIQCNPSTHTKRKYDVFVSFRGEDSHNNSTGFLFEALRKKGIDVFRDDVSLNKGKSIAPKLLQAIEGSRLFIVVFSKNYASSTWCLRELAHICNCIEISPRHVLPIFYDVGPSEVRKQSGSYEKPLPNTKKDLATTICREIEEIVQNILKILGPKFSSLPNDHLVWMESRVEVLVKLLELELFNVVRVVRISGMCGIGKTTLDCALYERISHHYDFCCFIDDVRKIYQDSGALCIRCTKQLLSQFLNEENLEICNVYEGTCLVWSSLRNARTLIVIDHVDKVGQLMMFTGRRETLLRECLGGGSRLFCINVFKSNYIKSGYEELMKGVLSHVEGHPLAIDRNIACFFADYDEDYVKEIIDFCRFHPENGLRVLVDKSLISIEFGKIYMHGLLRDLRRYIVREESPKEPRKWNRLWDYKDLHEVMLDNKPHKLVEMSLPDSNMKQLWEDTKPQHNLRHLDISHSKNLIKIPNLGEAINLEHLNLKGCTQLGKIDPSIDCTSLIKLQFFGEALYLETLNLEGCTQLRKIDPFIGLLRKHTILNLKDCKNLLFDEPRDDELSEKLCIGEAPTQSQSTSSILKRLFSRPLHLVYAKAHKDSVSRLLFSLPIFSCMRELDLSFCNLHKIPGAFGNLHCLECLDLMGNNFSTLPCLKELSKLLALNLQHCKRLKYLPELPSRTYFPSRTYMPPWSIRENLLDDDTKFGLYIFNCPELIEGTLHWHRFIMDDTNCLATGIESIIPGSEIPRWFKNQYNGNSCIVVVCSAIFVVLNKRRMDHFSLKYVITGVRLILNKMKEESKEKDLKHIMRNYTIYKQRINMERLSFERQVEIGGKNLTIVEKNPFSFTIAQAKKTFLSHRLLLTLPLKGCVVHVIAAKETTQRGKLLLGSLATPSMSSLIRL</sequence>
<dbReference type="InterPro" id="IPR044974">
    <property type="entry name" value="Disease_R_plants"/>
</dbReference>
<feature type="domain" description="TIR" evidence="3">
    <location>
        <begin position="17"/>
        <end position="157"/>
    </location>
</feature>
<dbReference type="SMR" id="A0A0R0HDM9"/>
<dbReference type="SUPFAM" id="SSF52200">
    <property type="entry name" value="Toll/Interleukin receptor TIR domain"/>
    <property type="match status" value="1"/>
</dbReference>
<dbReference type="PANTHER" id="PTHR11017">
    <property type="entry name" value="LEUCINE-RICH REPEAT-CONTAINING PROTEIN"/>
    <property type="match status" value="1"/>
</dbReference>
<dbReference type="GO" id="GO:0007165">
    <property type="term" value="P:signal transduction"/>
    <property type="evidence" value="ECO:0007669"/>
    <property type="project" value="InterPro"/>
</dbReference>
<dbReference type="PANTHER" id="PTHR11017:SF259">
    <property type="entry name" value="ADP-RIBOSYL CYCLASE_CYCLIC ADP-RIBOSE HYDROLASE"/>
    <property type="match status" value="1"/>
</dbReference>
<dbReference type="InterPro" id="IPR002182">
    <property type="entry name" value="NB-ARC"/>
</dbReference>
<keyword evidence="1" id="KW-0433">Leucine-rich repeat</keyword>
<dbReference type="SUPFAM" id="SSF52058">
    <property type="entry name" value="L domain-like"/>
    <property type="match status" value="1"/>
</dbReference>
<dbReference type="InterPro" id="IPR027417">
    <property type="entry name" value="P-loop_NTPase"/>
</dbReference>
<dbReference type="PROSITE" id="PS50104">
    <property type="entry name" value="TIR"/>
    <property type="match status" value="1"/>
</dbReference>
<evidence type="ECO:0000313" key="5">
    <source>
        <dbReference type="EnsemblPlants" id="KRH25907"/>
    </source>
</evidence>
<dbReference type="EnsemblPlants" id="KRH25907">
    <property type="protein sequence ID" value="KRH25907"/>
    <property type="gene ID" value="GLYMA_12G137900"/>
</dbReference>
<organism evidence="4">
    <name type="scientific">Glycine max</name>
    <name type="common">Soybean</name>
    <name type="synonym">Glycine hispida</name>
    <dbReference type="NCBI Taxonomy" id="3847"/>
    <lineage>
        <taxon>Eukaryota</taxon>
        <taxon>Viridiplantae</taxon>
        <taxon>Streptophyta</taxon>
        <taxon>Embryophyta</taxon>
        <taxon>Tracheophyta</taxon>
        <taxon>Spermatophyta</taxon>
        <taxon>Magnoliopsida</taxon>
        <taxon>eudicotyledons</taxon>
        <taxon>Gunneridae</taxon>
        <taxon>Pentapetalae</taxon>
        <taxon>rosids</taxon>
        <taxon>fabids</taxon>
        <taxon>Fabales</taxon>
        <taxon>Fabaceae</taxon>
        <taxon>Papilionoideae</taxon>
        <taxon>50 kb inversion clade</taxon>
        <taxon>NPAAA clade</taxon>
        <taxon>indigoferoid/millettioid clade</taxon>
        <taxon>Phaseoleae</taxon>
        <taxon>Glycine</taxon>
        <taxon>Glycine subgen. Soja</taxon>
    </lineage>
</organism>
<reference evidence="4" key="3">
    <citation type="submission" date="2018-07" db="EMBL/GenBank/DDBJ databases">
        <title>WGS assembly of Glycine max.</title>
        <authorList>
            <person name="Schmutz J."/>
            <person name="Cannon S."/>
            <person name="Schlueter J."/>
            <person name="Ma J."/>
            <person name="Mitros T."/>
            <person name="Nelson W."/>
            <person name="Hyten D."/>
            <person name="Song Q."/>
            <person name="Thelen J."/>
            <person name="Cheng J."/>
            <person name="Xu D."/>
            <person name="Hellsten U."/>
            <person name="May G."/>
            <person name="Yu Y."/>
            <person name="Sakurai T."/>
            <person name="Umezawa T."/>
            <person name="Bhattacharyya M."/>
            <person name="Sandhu D."/>
            <person name="Valliyodan B."/>
            <person name="Lindquist E."/>
            <person name="Peto M."/>
            <person name="Grant D."/>
            <person name="Shu S."/>
            <person name="Goodstein D."/>
            <person name="Barry K."/>
            <person name="Futrell-Griggs M."/>
            <person name="Abernathy B."/>
            <person name="Du J."/>
            <person name="Tian Z."/>
            <person name="Zhu L."/>
            <person name="Gill N."/>
            <person name="Joshi T."/>
            <person name="Libault M."/>
            <person name="Sethuraman A."/>
            <person name="Zhang X."/>
            <person name="Shinozaki K."/>
            <person name="Nguyen H."/>
            <person name="Wing R."/>
            <person name="Cregan P."/>
            <person name="Specht J."/>
            <person name="Grimwood J."/>
            <person name="Rokhsar D."/>
            <person name="Stacey G."/>
            <person name="Shoemaker R."/>
            <person name="Jackson S."/>
        </authorList>
    </citation>
    <scope>NUCLEOTIDE SEQUENCE</scope>
    <source>
        <tissue evidence="4">Callus</tissue>
    </source>
</reference>
<proteinExistence type="predicted"/>
<dbReference type="Proteomes" id="UP000008827">
    <property type="component" value="Chromosome 12"/>
</dbReference>
<dbReference type="Gramene" id="KRH25907">
    <property type="protein sequence ID" value="KRH25907"/>
    <property type="gene ID" value="GLYMA_12G137900"/>
</dbReference>
<dbReference type="InterPro" id="IPR058192">
    <property type="entry name" value="WHD_ROQ1-like"/>
</dbReference>
<dbReference type="GO" id="GO:0006952">
    <property type="term" value="P:defense response"/>
    <property type="evidence" value="ECO:0007669"/>
    <property type="project" value="InterPro"/>
</dbReference>
<evidence type="ECO:0000313" key="4">
    <source>
        <dbReference type="EMBL" id="KRH25907.1"/>
    </source>
</evidence>
<keyword evidence="6" id="KW-1185">Reference proteome</keyword>
<protein>
    <recommendedName>
        <fullName evidence="3">TIR domain-containing protein</fullName>
    </recommendedName>
</protein>
<dbReference type="PRINTS" id="PR00364">
    <property type="entry name" value="DISEASERSIST"/>
</dbReference>
<dbReference type="SMART" id="SM00255">
    <property type="entry name" value="TIR"/>
    <property type="match status" value="1"/>
</dbReference>
<dbReference type="Pfam" id="PF01582">
    <property type="entry name" value="TIR"/>
    <property type="match status" value="1"/>
</dbReference>
<evidence type="ECO:0000256" key="1">
    <source>
        <dbReference type="ARBA" id="ARBA00022614"/>
    </source>
</evidence>
<dbReference type="InterPro" id="IPR011713">
    <property type="entry name" value="Leu-rich_rpt_3"/>
</dbReference>
<dbReference type="OMA" id="HATHIYD"/>
<dbReference type="InterPro" id="IPR035897">
    <property type="entry name" value="Toll_tir_struct_dom_sf"/>
</dbReference>
<dbReference type="InterPro" id="IPR032675">
    <property type="entry name" value="LRR_dom_sf"/>
</dbReference>
<reference evidence="5" key="2">
    <citation type="submission" date="2018-02" db="UniProtKB">
        <authorList>
            <consortium name="EnsemblPlants"/>
        </authorList>
    </citation>
    <scope>IDENTIFICATION</scope>
    <source>
        <strain evidence="5">Williams 82</strain>
    </source>
</reference>
<dbReference type="InParanoid" id="A0A0R0HDM9"/>
<evidence type="ECO:0000313" key="6">
    <source>
        <dbReference type="Proteomes" id="UP000008827"/>
    </source>
</evidence>
<evidence type="ECO:0000259" key="3">
    <source>
        <dbReference type="PROSITE" id="PS50104"/>
    </source>
</evidence>
<dbReference type="SUPFAM" id="SSF52540">
    <property type="entry name" value="P-loop containing nucleoside triphosphate hydrolases"/>
    <property type="match status" value="1"/>
</dbReference>
<dbReference type="EMBL" id="CM000845">
    <property type="protein sequence ID" value="KRH25907.1"/>
    <property type="molecule type" value="Genomic_DNA"/>
</dbReference>
<keyword evidence="2" id="KW-0677">Repeat</keyword>
<dbReference type="Gene3D" id="3.40.50.300">
    <property type="entry name" value="P-loop containing nucleotide triphosphate hydrolases"/>
    <property type="match status" value="1"/>
</dbReference>
<gene>
    <name evidence="4" type="ORF">GLYMA_12G137900</name>
</gene>
<dbReference type="Pfam" id="PF07725">
    <property type="entry name" value="LRR_3"/>
    <property type="match status" value="1"/>
</dbReference>
<accession>A0A0R0HDM9</accession>
<dbReference type="Pfam" id="PF00931">
    <property type="entry name" value="NB-ARC"/>
    <property type="match status" value="1"/>
</dbReference>
<dbReference type="InterPro" id="IPR001611">
    <property type="entry name" value="Leu-rich_rpt"/>
</dbReference>
<dbReference type="InterPro" id="IPR000157">
    <property type="entry name" value="TIR_dom"/>
</dbReference>
<reference evidence="4 5" key="1">
    <citation type="journal article" date="2010" name="Nature">
        <title>Genome sequence of the palaeopolyploid soybean.</title>
        <authorList>
            <person name="Schmutz J."/>
            <person name="Cannon S.B."/>
            <person name="Schlueter J."/>
            <person name="Ma J."/>
            <person name="Mitros T."/>
            <person name="Nelson W."/>
            <person name="Hyten D.L."/>
            <person name="Song Q."/>
            <person name="Thelen J.J."/>
            <person name="Cheng J."/>
            <person name="Xu D."/>
            <person name="Hellsten U."/>
            <person name="May G.D."/>
            <person name="Yu Y."/>
            <person name="Sakurai T."/>
            <person name="Umezawa T."/>
            <person name="Bhattacharyya M.K."/>
            <person name="Sandhu D."/>
            <person name="Valliyodan B."/>
            <person name="Lindquist E."/>
            <person name="Peto M."/>
            <person name="Grant D."/>
            <person name="Shu S."/>
            <person name="Goodstein D."/>
            <person name="Barry K."/>
            <person name="Futrell-Griggs M."/>
            <person name="Abernathy B."/>
            <person name="Du J."/>
            <person name="Tian Z."/>
            <person name="Zhu L."/>
            <person name="Gill N."/>
            <person name="Joshi T."/>
            <person name="Libault M."/>
            <person name="Sethuraman A."/>
            <person name="Zhang X.-C."/>
            <person name="Shinozaki K."/>
            <person name="Nguyen H.T."/>
            <person name="Wing R.A."/>
            <person name="Cregan P."/>
            <person name="Specht J."/>
            <person name="Grimwood J."/>
            <person name="Rokhsar D."/>
            <person name="Stacey G."/>
            <person name="Shoemaker R.C."/>
            <person name="Jackson S.A."/>
        </authorList>
    </citation>
    <scope>NUCLEOTIDE SEQUENCE</scope>
    <source>
        <strain evidence="5">cv. Williams 82</strain>
        <tissue evidence="4">Callus</tissue>
    </source>
</reference>
<evidence type="ECO:0000256" key="2">
    <source>
        <dbReference type="ARBA" id="ARBA00022737"/>
    </source>
</evidence>
<dbReference type="Gene3D" id="3.40.50.10140">
    <property type="entry name" value="Toll/interleukin-1 receptor homology (TIR) domain"/>
    <property type="match status" value="1"/>
</dbReference>
<name>A0A0R0HDM9_SOYBN</name>
<dbReference type="AlphaFoldDB" id="A0A0R0HDM9"/>